<gene>
    <name evidence="1" type="ORF">NPIL_248601</name>
</gene>
<evidence type="ECO:0000313" key="1">
    <source>
        <dbReference type="EMBL" id="GFT25125.1"/>
    </source>
</evidence>
<dbReference type="EMBL" id="BMAW01060226">
    <property type="protein sequence ID" value="GFT25125.1"/>
    <property type="molecule type" value="Genomic_DNA"/>
</dbReference>
<dbReference type="AlphaFoldDB" id="A0A8X6NNA8"/>
<name>A0A8X6NNA8_NEPPI</name>
<dbReference type="OrthoDB" id="1606438at2759"/>
<proteinExistence type="predicted"/>
<reference evidence="1" key="1">
    <citation type="submission" date="2020-08" db="EMBL/GenBank/DDBJ databases">
        <title>Multicomponent nature underlies the extraordinary mechanical properties of spider dragline silk.</title>
        <authorList>
            <person name="Kono N."/>
            <person name="Nakamura H."/>
            <person name="Mori M."/>
            <person name="Yoshida Y."/>
            <person name="Ohtoshi R."/>
            <person name="Malay A.D."/>
            <person name="Moran D.A.P."/>
            <person name="Tomita M."/>
            <person name="Numata K."/>
            <person name="Arakawa K."/>
        </authorList>
    </citation>
    <scope>NUCLEOTIDE SEQUENCE</scope>
</reference>
<sequence>RHCIIQTCEGEQGKIRPRLQGNLPTEIATVVFDIIMQPDSTDPYAKLKKTDNCSIFGE</sequence>
<protein>
    <submittedName>
        <fullName evidence="1">Uncharacterized protein</fullName>
    </submittedName>
</protein>
<dbReference type="Proteomes" id="UP000887013">
    <property type="component" value="Unassembled WGS sequence"/>
</dbReference>
<comment type="caution">
    <text evidence="1">The sequence shown here is derived from an EMBL/GenBank/DDBJ whole genome shotgun (WGS) entry which is preliminary data.</text>
</comment>
<organism evidence="1 2">
    <name type="scientific">Nephila pilipes</name>
    <name type="common">Giant wood spider</name>
    <name type="synonym">Nephila maculata</name>
    <dbReference type="NCBI Taxonomy" id="299642"/>
    <lineage>
        <taxon>Eukaryota</taxon>
        <taxon>Metazoa</taxon>
        <taxon>Ecdysozoa</taxon>
        <taxon>Arthropoda</taxon>
        <taxon>Chelicerata</taxon>
        <taxon>Arachnida</taxon>
        <taxon>Araneae</taxon>
        <taxon>Araneomorphae</taxon>
        <taxon>Entelegynae</taxon>
        <taxon>Araneoidea</taxon>
        <taxon>Nephilidae</taxon>
        <taxon>Nephila</taxon>
    </lineage>
</organism>
<evidence type="ECO:0000313" key="2">
    <source>
        <dbReference type="Proteomes" id="UP000887013"/>
    </source>
</evidence>
<feature type="non-terminal residue" evidence="1">
    <location>
        <position position="1"/>
    </location>
</feature>
<keyword evidence="2" id="KW-1185">Reference proteome</keyword>
<accession>A0A8X6NNA8</accession>